<feature type="transmembrane region" description="Helical" evidence="1">
    <location>
        <begin position="392"/>
        <end position="410"/>
    </location>
</feature>
<proteinExistence type="predicted"/>
<feature type="transmembrane region" description="Helical" evidence="1">
    <location>
        <begin position="451"/>
        <end position="472"/>
    </location>
</feature>
<evidence type="ECO:0000313" key="2">
    <source>
        <dbReference type="EMBL" id="GIF85291.1"/>
    </source>
</evidence>
<keyword evidence="3" id="KW-1185">Reference proteome</keyword>
<protein>
    <submittedName>
        <fullName evidence="2">Uncharacterized protein</fullName>
    </submittedName>
</protein>
<sequence>MPSSLAARVRSRSELLRLALFVGAAWVLPVLTHLAGVDWLLPIVVFAGTAALCFDARELLDRIVLAIVLLAGLTAGAMTVFSLWPWGLHPVPIAGCALTALAVFWFVTGRRPSLPRPRWTDALALLGALGATALAALPYFRADGDVQLLSAMMQGEDSSRHFALFDGIGQVQGLVLADKPEAAPFVPRMLFTYPQGWHSTAAILDQFLRSADGPASSGLVALRSYVLFAVLTYGLLALALIWAAWRVPGRLLDGPRRLVVAAAVVALVAGSEFPRIIRNGYPAECLGLVFLTVLVALAARPLARYRQQALMVAATLIGVGFGYFFLLPLAGLIALVWLVRSRRQVRRHKVATAVIGLGAVVLAPFQLVYGLSYENMTDRLVIGGAPPQPLDGYVWLVALVGAGVLSAAAWRSRVWRGYLLSVAAAAVFAVGIAAQNIAAGSDFMNYYFGKTVHALLVIFTVGVGALVLLLPAPWRVRVPARRQWVPAALLSLALFGVLGVFFGGGVLAQPLAAQGRSITWAALFRQGPPVSPRAAQVAAAAQEYPPLPGVTSVAIGATGFDSYWMNPFLMGLQRTAGSGQFATYGLPHKEPLRAEALLKRFPDRVRFIATDPEGARVIRDLLTRRPELAGRVTLVTLPGVE</sequence>
<feature type="transmembrane region" description="Helical" evidence="1">
    <location>
        <begin position="63"/>
        <end position="84"/>
    </location>
</feature>
<keyword evidence="1" id="KW-1133">Transmembrane helix</keyword>
<feature type="transmembrane region" description="Helical" evidence="1">
    <location>
        <begin position="285"/>
        <end position="303"/>
    </location>
</feature>
<dbReference type="EMBL" id="BONF01000045">
    <property type="protein sequence ID" value="GIF85291.1"/>
    <property type="molecule type" value="Genomic_DNA"/>
</dbReference>
<keyword evidence="1" id="KW-0812">Transmembrane</keyword>
<feature type="transmembrane region" description="Helical" evidence="1">
    <location>
        <begin position="39"/>
        <end position="56"/>
    </location>
</feature>
<reference evidence="2 3" key="1">
    <citation type="submission" date="2021-01" db="EMBL/GenBank/DDBJ databases">
        <title>Whole genome shotgun sequence of Catellatospora bangladeshensis NBRC 107357.</title>
        <authorList>
            <person name="Komaki H."/>
            <person name="Tamura T."/>
        </authorList>
    </citation>
    <scope>NUCLEOTIDE SEQUENCE [LARGE SCALE GENOMIC DNA]</scope>
    <source>
        <strain evidence="2 3">NBRC 107357</strain>
    </source>
</reference>
<accession>A0A8J3JQW4</accession>
<comment type="caution">
    <text evidence="2">The sequence shown here is derived from an EMBL/GenBank/DDBJ whole genome shotgun (WGS) entry which is preliminary data.</text>
</comment>
<name>A0A8J3JQW4_9ACTN</name>
<gene>
    <name evidence="2" type="ORF">Cba03nite_66400</name>
</gene>
<organism evidence="2 3">
    <name type="scientific">Catellatospora bangladeshensis</name>
    <dbReference type="NCBI Taxonomy" id="310355"/>
    <lineage>
        <taxon>Bacteria</taxon>
        <taxon>Bacillati</taxon>
        <taxon>Actinomycetota</taxon>
        <taxon>Actinomycetes</taxon>
        <taxon>Micromonosporales</taxon>
        <taxon>Micromonosporaceae</taxon>
        <taxon>Catellatospora</taxon>
    </lineage>
</organism>
<dbReference type="RefSeq" id="WP_203754919.1">
    <property type="nucleotide sequence ID" value="NZ_BONF01000045.1"/>
</dbReference>
<feature type="transmembrane region" description="Helical" evidence="1">
    <location>
        <begin position="90"/>
        <end position="108"/>
    </location>
</feature>
<dbReference type="AlphaFoldDB" id="A0A8J3JQW4"/>
<feature type="transmembrane region" description="Helical" evidence="1">
    <location>
        <begin position="225"/>
        <end position="245"/>
    </location>
</feature>
<feature type="transmembrane region" description="Helical" evidence="1">
    <location>
        <begin position="484"/>
        <end position="508"/>
    </location>
</feature>
<evidence type="ECO:0000256" key="1">
    <source>
        <dbReference type="SAM" id="Phobius"/>
    </source>
</evidence>
<feature type="transmembrane region" description="Helical" evidence="1">
    <location>
        <begin position="350"/>
        <end position="372"/>
    </location>
</feature>
<feature type="transmembrane region" description="Helical" evidence="1">
    <location>
        <begin position="309"/>
        <end position="338"/>
    </location>
</feature>
<dbReference type="Proteomes" id="UP000601223">
    <property type="component" value="Unassembled WGS sequence"/>
</dbReference>
<keyword evidence="1" id="KW-0472">Membrane</keyword>
<feature type="transmembrane region" description="Helical" evidence="1">
    <location>
        <begin position="417"/>
        <end position="439"/>
    </location>
</feature>
<feature type="transmembrane region" description="Helical" evidence="1">
    <location>
        <begin position="15"/>
        <end position="33"/>
    </location>
</feature>
<evidence type="ECO:0000313" key="3">
    <source>
        <dbReference type="Proteomes" id="UP000601223"/>
    </source>
</evidence>